<dbReference type="GO" id="GO:0005576">
    <property type="term" value="C:extracellular region"/>
    <property type="evidence" value="ECO:0007669"/>
    <property type="project" value="UniProtKB-SubCell"/>
</dbReference>
<dbReference type="CDD" id="cd18186">
    <property type="entry name" value="BTB_POZ_ZBTB_KLHL-like"/>
    <property type="match status" value="1"/>
</dbReference>
<feature type="domain" description="BTB" evidence="4">
    <location>
        <begin position="23"/>
        <end position="96"/>
    </location>
</feature>
<keyword evidence="3" id="KW-0964">Secreted</keyword>
<dbReference type="Pfam" id="PF00651">
    <property type="entry name" value="BTB"/>
    <property type="match status" value="1"/>
</dbReference>
<evidence type="ECO:0000259" key="5">
    <source>
        <dbReference type="PROSITE" id="PS51886"/>
    </source>
</evidence>
<evidence type="ECO:0000259" key="4">
    <source>
        <dbReference type="PROSITE" id="PS50097"/>
    </source>
</evidence>
<dbReference type="PROSITE" id="PS51886">
    <property type="entry name" value="TLDC"/>
    <property type="match status" value="1"/>
</dbReference>
<gene>
    <name evidence="6" type="ORF">C1645_861052</name>
</gene>
<dbReference type="InterPro" id="IPR051481">
    <property type="entry name" value="BTB-POZ/Galectin-3-binding"/>
</dbReference>
<dbReference type="Pfam" id="PF20147">
    <property type="entry name" value="Crinkler"/>
    <property type="match status" value="1"/>
</dbReference>
<dbReference type="GO" id="GO:0043657">
    <property type="term" value="C:host cell"/>
    <property type="evidence" value="ECO:0007669"/>
    <property type="project" value="UniProtKB-SubCell"/>
</dbReference>
<feature type="domain" description="TLDc" evidence="5">
    <location>
        <begin position="295"/>
        <end position="462"/>
    </location>
</feature>
<dbReference type="PROSITE" id="PS50097">
    <property type="entry name" value="BTB"/>
    <property type="match status" value="1"/>
</dbReference>
<dbReference type="SUPFAM" id="SSF54695">
    <property type="entry name" value="POZ domain"/>
    <property type="match status" value="1"/>
</dbReference>
<evidence type="ECO:0000313" key="6">
    <source>
        <dbReference type="EMBL" id="RIA83345.1"/>
    </source>
</evidence>
<name>A0A397SGJ5_9GLOM</name>
<dbReference type="EMBL" id="QKYT01000581">
    <property type="protein sequence ID" value="RIA83345.1"/>
    <property type="molecule type" value="Genomic_DNA"/>
</dbReference>
<evidence type="ECO:0000256" key="1">
    <source>
        <dbReference type="ARBA" id="ARBA00004340"/>
    </source>
</evidence>
<evidence type="ECO:0008006" key="8">
    <source>
        <dbReference type="Google" id="ProtNLM"/>
    </source>
</evidence>
<dbReference type="InterPro" id="IPR006571">
    <property type="entry name" value="TLDc_dom"/>
</dbReference>
<organism evidence="6 7">
    <name type="scientific">Glomus cerebriforme</name>
    <dbReference type="NCBI Taxonomy" id="658196"/>
    <lineage>
        <taxon>Eukaryota</taxon>
        <taxon>Fungi</taxon>
        <taxon>Fungi incertae sedis</taxon>
        <taxon>Mucoromycota</taxon>
        <taxon>Glomeromycotina</taxon>
        <taxon>Glomeromycetes</taxon>
        <taxon>Glomerales</taxon>
        <taxon>Glomeraceae</taxon>
        <taxon>Glomus</taxon>
    </lineage>
</organism>
<dbReference type="Pfam" id="PF07534">
    <property type="entry name" value="TLD"/>
    <property type="match status" value="1"/>
</dbReference>
<dbReference type="InterPro" id="IPR011333">
    <property type="entry name" value="SKP1/BTB/POZ_sf"/>
</dbReference>
<dbReference type="SMART" id="SM00584">
    <property type="entry name" value="TLDc"/>
    <property type="match status" value="1"/>
</dbReference>
<keyword evidence="7" id="KW-1185">Reference proteome</keyword>
<dbReference type="InterPro" id="IPR000210">
    <property type="entry name" value="BTB/POZ_dom"/>
</dbReference>
<sequence>MSSKFWTNLSNDFEKLFETEIGYDVIIYAGEEPNVKEIHAHSNILCIRSQYFRTAFSNEWAEKKDGKFIFKKPNISSHLFNIILRFIYSGNIELKNLQCPDVLSLLVAVDELNIQPLISHIQEFLIKNQTEFLYQNPISILEIVYHHETFMDLWNFYIKKICEEPKILFNSDKFIDLKAPLLELLLKRDDLYMDEIEIWEYLLKWCLAQQDIINDSTKWSEEDIINIERSLERFIPLISFYDIEPSDFFYKIYNYKDILPQDLIHDLLEFYIVPNIKPKANTSPSRKSNLKLNSTLIESEHAFIFASWIDKKDSLYYKNKNIPFKFKLLYRANQDGFDTNSFHRNCDNKGATIWIAKIQDSSQLIGGYNPLDWGGNCGYKNTTDSFLFNFTNGKDISSAKFGYVNDARYAVYCNNNYGPDMGNLNFPSSNNWNYNYDNGDWYPNIGIPEIIMIEDYEVFQENQKPFFDNVAPKELKLWKVDISLEEPNEKLEFINEKINVNIKDELEGVELKPLSKISKHLPSRPTDEHIHITIQRPIETKEVHCTATYGRKSANFQWTVSREMVSLEGFKKKLCEYFTFPDGTENEHIVIGRVIGGAGLKRKISTGVDWVITKVQSGIEMGMIMVMGRSKFFCVRLRLHLYLSTTHHYPAMT</sequence>
<accession>A0A397SGJ5</accession>
<dbReference type="SMART" id="SM00225">
    <property type="entry name" value="BTB"/>
    <property type="match status" value="1"/>
</dbReference>
<dbReference type="Gene3D" id="3.30.710.10">
    <property type="entry name" value="Potassium Channel Kv1.1, Chain A"/>
    <property type="match status" value="1"/>
</dbReference>
<evidence type="ECO:0000256" key="3">
    <source>
        <dbReference type="ARBA" id="ARBA00022525"/>
    </source>
</evidence>
<comment type="caution">
    <text evidence="6">The sequence shown here is derived from an EMBL/GenBank/DDBJ whole genome shotgun (WGS) entry which is preliminary data.</text>
</comment>
<evidence type="ECO:0000256" key="2">
    <source>
        <dbReference type="ARBA" id="ARBA00004613"/>
    </source>
</evidence>
<comment type="subcellular location">
    <subcellularLocation>
        <location evidence="1">Host cell</location>
    </subcellularLocation>
    <subcellularLocation>
        <location evidence="2">Secreted</location>
    </subcellularLocation>
</comment>
<dbReference type="InterPro" id="IPR045379">
    <property type="entry name" value="Crinkler_N"/>
</dbReference>
<evidence type="ECO:0000313" key="7">
    <source>
        <dbReference type="Proteomes" id="UP000265703"/>
    </source>
</evidence>
<reference evidence="6 7" key="1">
    <citation type="submission" date="2018-06" db="EMBL/GenBank/DDBJ databases">
        <title>Comparative genomics reveals the genomic features of Rhizophagus irregularis, R. cerebriforme, R. diaphanum and Gigaspora rosea, and their symbiotic lifestyle signature.</title>
        <authorList>
            <person name="Morin E."/>
            <person name="San Clemente H."/>
            <person name="Chen E.C.H."/>
            <person name="De La Providencia I."/>
            <person name="Hainaut M."/>
            <person name="Kuo A."/>
            <person name="Kohler A."/>
            <person name="Murat C."/>
            <person name="Tang N."/>
            <person name="Roy S."/>
            <person name="Loubradou J."/>
            <person name="Henrissat B."/>
            <person name="Grigoriev I.V."/>
            <person name="Corradi N."/>
            <person name="Roux C."/>
            <person name="Martin F.M."/>
        </authorList>
    </citation>
    <scope>NUCLEOTIDE SEQUENCE [LARGE SCALE GENOMIC DNA]</scope>
    <source>
        <strain evidence="6 7">DAOM 227022</strain>
    </source>
</reference>
<dbReference type="PANTHER" id="PTHR24410">
    <property type="entry name" value="HL07962P-RELATED"/>
    <property type="match status" value="1"/>
</dbReference>
<proteinExistence type="predicted"/>
<dbReference type="AlphaFoldDB" id="A0A397SGJ5"/>
<dbReference type="PANTHER" id="PTHR24410:SF23">
    <property type="entry name" value="BTB DOMAIN-CONTAINING PROTEIN-RELATED"/>
    <property type="match status" value="1"/>
</dbReference>
<protein>
    <recommendedName>
        <fullName evidence="8">BTB/POZ domain-containing protein</fullName>
    </recommendedName>
</protein>
<dbReference type="Proteomes" id="UP000265703">
    <property type="component" value="Unassembled WGS sequence"/>
</dbReference>